<reference evidence="1 2" key="1">
    <citation type="submission" date="2019-07" db="EMBL/GenBank/DDBJ databases">
        <title>Diversity of Bacteria from Kongsfjorden, Arctic.</title>
        <authorList>
            <person name="Yu Y."/>
        </authorList>
    </citation>
    <scope>NUCLEOTIDE SEQUENCE [LARGE SCALE GENOMIC DNA]</scope>
    <source>
        <strain evidence="1 2">SM1922</strain>
    </source>
</reference>
<dbReference type="RefSeq" id="WP_144814024.1">
    <property type="nucleotide sequence ID" value="NZ_VNFE01000006.1"/>
</dbReference>
<name>A0A558J3Z7_9GAMM</name>
<accession>A0A558J3Z7</accession>
<comment type="caution">
    <text evidence="1">The sequence shown here is derived from an EMBL/GenBank/DDBJ whole genome shotgun (WGS) entry which is preliminary data.</text>
</comment>
<evidence type="ECO:0000313" key="1">
    <source>
        <dbReference type="EMBL" id="TVU88282.1"/>
    </source>
</evidence>
<dbReference type="AlphaFoldDB" id="A0A558J3Z7"/>
<proteinExistence type="predicted"/>
<evidence type="ECO:0000313" key="2">
    <source>
        <dbReference type="Proteomes" id="UP000317288"/>
    </source>
</evidence>
<protein>
    <submittedName>
        <fullName evidence="1">Uncharacterized protein</fullName>
    </submittedName>
</protein>
<organism evidence="1 2">
    <name type="scientific">Vreelandella titanicae</name>
    <dbReference type="NCBI Taxonomy" id="664683"/>
    <lineage>
        <taxon>Bacteria</taxon>
        <taxon>Pseudomonadati</taxon>
        <taxon>Pseudomonadota</taxon>
        <taxon>Gammaproteobacteria</taxon>
        <taxon>Oceanospirillales</taxon>
        <taxon>Halomonadaceae</taxon>
        <taxon>Vreelandella</taxon>
    </lineage>
</organism>
<sequence>MSSKSNAKRQQSMSTLAGDVSPRQRIWDAIRHQHAEDGLITMQGIRIALKRQDDLPESLVSDYLRALIAGGFLERSNPDALPATTAIYFLKRDVGVEAPRVRRDGSLPPPPGREQLWRTLKIIGTCTGQELADAASTVVTPVSRAAADEYLTMLSRAEYVKTVREGKPGVPARFQLVPSRWTGPMAPQIRRTKQLYDPNTGEVVYSRVTKTEGGEP</sequence>
<gene>
    <name evidence="1" type="ORF">FQP89_18675</name>
</gene>
<dbReference type="EMBL" id="VNFE01000006">
    <property type="protein sequence ID" value="TVU88282.1"/>
    <property type="molecule type" value="Genomic_DNA"/>
</dbReference>
<dbReference type="Proteomes" id="UP000317288">
    <property type="component" value="Unassembled WGS sequence"/>
</dbReference>